<organism evidence="3 4">
    <name type="scientific">Mycena rosella</name>
    <name type="common">Pink bonnet</name>
    <name type="synonym">Agaricus rosellus</name>
    <dbReference type="NCBI Taxonomy" id="1033263"/>
    <lineage>
        <taxon>Eukaryota</taxon>
        <taxon>Fungi</taxon>
        <taxon>Dikarya</taxon>
        <taxon>Basidiomycota</taxon>
        <taxon>Agaricomycotina</taxon>
        <taxon>Agaricomycetes</taxon>
        <taxon>Agaricomycetidae</taxon>
        <taxon>Agaricales</taxon>
        <taxon>Marasmiineae</taxon>
        <taxon>Mycenaceae</taxon>
        <taxon>Mycena</taxon>
    </lineage>
</organism>
<dbReference type="Gene3D" id="1.10.520.10">
    <property type="match status" value="1"/>
</dbReference>
<feature type="coiled-coil region" evidence="1">
    <location>
        <begin position="414"/>
        <end position="441"/>
    </location>
</feature>
<accession>A0AAD7FX76</accession>
<evidence type="ECO:0000313" key="3">
    <source>
        <dbReference type="EMBL" id="KAJ7642884.1"/>
    </source>
</evidence>
<keyword evidence="4" id="KW-1185">Reference proteome</keyword>
<dbReference type="GO" id="GO:0006979">
    <property type="term" value="P:response to oxidative stress"/>
    <property type="evidence" value="ECO:0007669"/>
    <property type="project" value="InterPro"/>
</dbReference>
<dbReference type="AlphaFoldDB" id="A0AAD7FX76"/>
<dbReference type="EMBL" id="JARKIE010000412">
    <property type="protein sequence ID" value="KAJ7642884.1"/>
    <property type="molecule type" value="Genomic_DNA"/>
</dbReference>
<proteinExistence type="predicted"/>
<evidence type="ECO:0000313" key="4">
    <source>
        <dbReference type="Proteomes" id="UP001221757"/>
    </source>
</evidence>
<dbReference type="InterPro" id="IPR010255">
    <property type="entry name" value="Haem_peroxidase_sf"/>
</dbReference>
<name>A0AAD7FX76_MYCRO</name>
<evidence type="ECO:0000256" key="1">
    <source>
        <dbReference type="SAM" id="Coils"/>
    </source>
</evidence>
<protein>
    <recommendedName>
        <fullName evidence="5">Peroxidase</fullName>
    </recommendedName>
</protein>
<dbReference type="Gene3D" id="1.10.420.10">
    <property type="entry name" value="Peroxidase, domain 2"/>
    <property type="match status" value="1"/>
</dbReference>
<dbReference type="SUPFAM" id="SSF48113">
    <property type="entry name" value="Heme-dependent peroxidases"/>
    <property type="match status" value="1"/>
</dbReference>
<dbReference type="GO" id="GO:0020037">
    <property type="term" value="F:heme binding"/>
    <property type="evidence" value="ECO:0007669"/>
    <property type="project" value="InterPro"/>
</dbReference>
<sequence>MPSDSSWRVSTSGTEPGQCLFSLKLKAENKPNGAAVGSMLTDPNEVLHSKNSGLGKIAAALNPIPAMYNVSPGDVLHLAGVLGVLPAPADLRLRHTLAASGPRTLPRMASFPPQQPGRKPHGSLADIGFTVRELMALIGAHSTGKQRFYNRSGLRALPKHYSNSRIVDIWDVYFCEDILPSFGLRFSDIWRFQIPRLRAAPPPQASSSSPATSTSRTTRRRARTIAVTSEIKITGVTTIPPLTRDELAGNRQEHPHQLLGGFPQPIDLATVQNLGGSFKQRGNELLGLRDSPQTAAYGRATGTEIESQPAIALVAAAVKHNVVQPSGRSIPTADTPQLGRIRDVLPGKLVQRDDLCGAVALGVIEHGAELRGWSWRSMNLSARLLGRCTRFRATKLYQTKAFERQTLTAIAEPEAAAERRLHRLDSAIAQQEQRLRERLDEACAGEGPGGLSIIRMRTNARICMRTKSWPWFNIGVEMVDDETRELVGATASAFDELSKVLWGQSRGEYELVQSHPTHNFELCEVACIQPGVNKLLHPHRMFIRVAVFKITSGSQK</sequence>
<evidence type="ECO:0000256" key="2">
    <source>
        <dbReference type="SAM" id="MobiDB-lite"/>
    </source>
</evidence>
<feature type="region of interest" description="Disordered" evidence="2">
    <location>
        <begin position="200"/>
        <end position="222"/>
    </location>
</feature>
<reference evidence="3" key="1">
    <citation type="submission" date="2023-03" db="EMBL/GenBank/DDBJ databases">
        <title>Massive genome expansion in bonnet fungi (Mycena s.s.) driven by repeated elements and novel gene families across ecological guilds.</title>
        <authorList>
            <consortium name="Lawrence Berkeley National Laboratory"/>
            <person name="Harder C.B."/>
            <person name="Miyauchi S."/>
            <person name="Viragh M."/>
            <person name="Kuo A."/>
            <person name="Thoen E."/>
            <person name="Andreopoulos B."/>
            <person name="Lu D."/>
            <person name="Skrede I."/>
            <person name="Drula E."/>
            <person name="Henrissat B."/>
            <person name="Morin E."/>
            <person name="Kohler A."/>
            <person name="Barry K."/>
            <person name="LaButti K."/>
            <person name="Morin E."/>
            <person name="Salamov A."/>
            <person name="Lipzen A."/>
            <person name="Mereny Z."/>
            <person name="Hegedus B."/>
            <person name="Baldrian P."/>
            <person name="Stursova M."/>
            <person name="Weitz H."/>
            <person name="Taylor A."/>
            <person name="Grigoriev I.V."/>
            <person name="Nagy L.G."/>
            <person name="Martin F."/>
            <person name="Kauserud H."/>
        </authorList>
    </citation>
    <scope>NUCLEOTIDE SEQUENCE</scope>
    <source>
        <strain evidence="3">CBHHK067</strain>
    </source>
</reference>
<dbReference type="GO" id="GO:0004601">
    <property type="term" value="F:peroxidase activity"/>
    <property type="evidence" value="ECO:0007669"/>
    <property type="project" value="InterPro"/>
</dbReference>
<keyword evidence="1" id="KW-0175">Coiled coil</keyword>
<feature type="compositionally biased region" description="Low complexity" evidence="2">
    <location>
        <begin position="200"/>
        <end position="216"/>
    </location>
</feature>
<dbReference type="Proteomes" id="UP001221757">
    <property type="component" value="Unassembled WGS sequence"/>
</dbReference>
<comment type="caution">
    <text evidence="3">The sequence shown here is derived from an EMBL/GenBank/DDBJ whole genome shotgun (WGS) entry which is preliminary data.</text>
</comment>
<evidence type="ECO:0008006" key="5">
    <source>
        <dbReference type="Google" id="ProtNLM"/>
    </source>
</evidence>
<gene>
    <name evidence="3" type="ORF">B0H17DRAFT_1148688</name>
</gene>